<feature type="domain" description="HTH marR-type" evidence="4">
    <location>
        <begin position="5"/>
        <end position="139"/>
    </location>
</feature>
<evidence type="ECO:0000256" key="3">
    <source>
        <dbReference type="ARBA" id="ARBA00023163"/>
    </source>
</evidence>
<dbReference type="Pfam" id="PF01047">
    <property type="entry name" value="MarR"/>
    <property type="match status" value="1"/>
</dbReference>
<dbReference type="PROSITE" id="PS50995">
    <property type="entry name" value="HTH_MARR_2"/>
    <property type="match status" value="1"/>
</dbReference>
<dbReference type="RefSeq" id="WP_115467900.1">
    <property type="nucleotide sequence ID" value="NZ_QKRA01000003.1"/>
</dbReference>
<keyword evidence="1" id="KW-0805">Transcription regulation</keyword>
<proteinExistence type="predicted"/>
<dbReference type="PANTHER" id="PTHR42756">
    <property type="entry name" value="TRANSCRIPTIONAL REGULATOR, MARR"/>
    <property type="match status" value="1"/>
</dbReference>
<dbReference type="InterPro" id="IPR000835">
    <property type="entry name" value="HTH_MarR-typ"/>
</dbReference>
<evidence type="ECO:0000313" key="6">
    <source>
        <dbReference type="Proteomes" id="UP000254326"/>
    </source>
</evidence>
<dbReference type="EMBL" id="QKRA01000003">
    <property type="protein sequence ID" value="RDL44637.1"/>
    <property type="molecule type" value="Genomic_DNA"/>
</dbReference>
<organism evidence="5 6">
    <name type="scientific">Marinomonas piezotolerans</name>
    <dbReference type="NCBI Taxonomy" id="2213058"/>
    <lineage>
        <taxon>Bacteria</taxon>
        <taxon>Pseudomonadati</taxon>
        <taxon>Pseudomonadota</taxon>
        <taxon>Gammaproteobacteria</taxon>
        <taxon>Oceanospirillales</taxon>
        <taxon>Oceanospirillaceae</taxon>
        <taxon>Marinomonas</taxon>
    </lineage>
</organism>
<keyword evidence="3" id="KW-0804">Transcription</keyword>
<evidence type="ECO:0000313" key="5">
    <source>
        <dbReference type="EMBL" id="RDL44637.1"/>
    </source>
</evidence>
<reference evidence="5 6" key="1">
    <citation type="submission" date="2018-06" db="EMBL/GenBank/DDBJ databases">
        <title>Marinomonas sp. YLB-05 draft genome sequence.</title>
        <authorList>
            <person name="Yu L."/>
            <person name="Tang X."/>
        </authorList>
    </citation>
    <scope>NUCLEOTIDE SEQUENCE [LARGE SCALE GENOMIC DNA]</scope>
    <source>
        <strain evidence="5 6">YLB-05</strain>
    </source>
</reference>
<comment type="caution">
    <text evidence="5">The sequence shown here is derived from an EMBL/GenBank/DDBJ whole genome shotgun (WGS) entry which is preliminary data.</text>
</comment>
<dbReference type="Proteomes" id="UP000254326">
    <property type="component" value="Unassembled WGS sequence"/>
</dbReference>
<gene>
    <name evidence="5" type="ORF">DN730_09640</name>
</gene>
<evidence type="ECO:0000259" key="4">
    <source>
        <dbReference type="PROSITE" id="PS50995"/>
    </source>
</evidence>
<accession>A0A370UA28</accession>
<protein>
    <recommendedName>
        <fullName evidence="4">HTH marR-type domain-containing protein</fullName>
    </recommendedName>
</protein>
<dbReference type="GO" id="GO:0003700">
    <property type="term" value="F:DNA-binding transcription factor activity"/>
    <property type="evidence" value="ECO:0007669"/>
    <property type="project" value="InterPro"/>
</dbReference>
<name>A0A370UA28_9GAMM</name>
<dbReference type="GO" id="GO:0003677">
    <property type="term" value="F:DNA binding"/>
    <property type="evidence" value="ECO:0007669"/>
    <property type="project" value="UniProtKB-KW"/>
</dbReference>
<dbReference type="PANTHER" id="PTHR42756:SF1">
    <property type="entry name" value="TRANSCRIPTIONAL REPRESSOR OF EMRAB OPERON"/>
    <property type="match status" value="1"/>
</dbReference>
<dbReference type="Gene3D" id="1.10.10.10">
    <property type="entry name" value="Winged helix-like DNA-binding domain superfamily/Winged helix DNA-binding domain"/>
    <property type="match status" value="1"/>
</dbReference>
<dbReference type="SUPFAM" id="SSF46785">
    <property type="entry name" value="Winged helix' DNA-binding domain"/>
    <property type="match status" value="1"/>
</dbReference>
<dbReference type="InterPro" id="IPR036390">
    <property type="entry name" value="WH_DNA-bd_sf"/>
</dbReference>
<dbReference type="SMART" id="SM00347">
    <property type="entry name" value="HTH_MARR"/>
    <property type="match status" value="1"/>
</dbReference>
<evidence type="ECO:0000256" key="1">
    <source>
        <dbReference type="ARBA" id="ARBA00023015"/>
    </source>
</evidence>
<dbReference type="OrthoDB" id="6196575at2"/>
<evidence type="ECO:0000256" key="2">
    <source>
        <dbReference type="ARBA" id="ARBA00023125"/>
    </source>
</evidence>
<sequence length="149" mass="17188">MFENETQIQSALIRILNGLKQSMRITMEKHGVELSPLYFLVMKCIHEHKQCTANTLAETLERDKGQITRLIKELETQNLIVRHPNQSDKRSFFIKLSSSGYKCYQTLAQCDLTALKAMTSGFNDDELKQFISMACTMSKNLKGFNERNF</sequence>
<dbReference type="InterPro" id="IPR036388">
    <property type="entry name" value="WH-like_DNA-bd_sf"/>
</dbReference>
<keyword evidence="2" id="KW-0238">DNA-binding</keyword>
<dbReference type="AlphaFoldDB" id="A0A370UA28"/>
<keyword evidence="6" id="KW-1185">Reference proteome</keyword>